<keyword evidence="1" id="KW-0812">Transmembrane</keyword>
<keyword evidence="1" id="KW-1133">Transmembrane helix</keyword>
<reference evidence="2 3" key="1">
    <citation type="submission" date="2014-04" db="EMBL/GenBank/DDBJ databases">
        <title>Genome evolution of avian class.</title>
        <authorList>
            <person name="Zhang G."/>
            <person name="Li C."/>
        </authorList>
    </citation>
    <scope>NUCLEOTIDE SEQUENCE [LARGE SCALE GENOMIC DNA]</scope>
    <source>
        <strain evidence="2">BGI_N303</strain>
    </source>
</reference>
<feature type="transmembrane region" description="Helical" evidence="1">
    <location>
        <begin position="20"/>
        <end position="42"/>
    </location>
</feature>
<organism evidence="2 3">
    <name type="scientific">Cuculus canorus</name>
    <name type="common">Common cuckoo</name>
    <dbReference type="NCBI Taxonomy" id="55661"/>
    <lineage>
        <taxon>Eukaryota</taxon>
        <taxon>Metazoa</taxon>
        <taxon>Chordata</taxon>
        <taxon>Craniata</taxon>
        <taxon>Vertebrata</taxon>
        <taxon>Euteleostomi</taxon>
        <taxon>Archelosauria</taxon>
        <taxon>Archosauria</taxon>
        <taxon>Dinosauria</taxon>
        <taxon>Saurischia</taxon>
        <taxon>Theropoda</taxon>
        <taxon>Coelurosauria</taxon>
        <taxon>Aves</taxon>
        <taxon>Neognathae</taxon>
        <taxon>Neoaves</taxon>
        <taxon>Otidimorphae</taxon>
        <taxon>Cuculiformes</taxon>
        <taxon>Cuculidae</taxon>
        <taxon>Cuculus</taxon>
    </lineage>
</organism>
<evidence type="ECO:0000313" key="2">
    <source>
        <dbReference type="EMBL" id="KFO75356.1"/>
    </source>
</evidence>
<name>A0A091G269_CUCCA</name>
<gene>
    <name evidence="2" type="ORF">N303_01642</name>
</gene>
<evidence type="ECO:0000256" key="1">
    <source>
        <dbReference type="SAM" id="Phobius"/>
    </source>
</evidence>
<proteinExistence type="predicted"/>
<protein>
    <submittedName>
        <fullName evidence="2">Uncharacterized protein</fullName>
    </submittedName>
</protein>
<dbReference type="Proteomes" id="UP000053760">
    <property type="component" value="Unassembled WGS sequence"/>
</dbReference>
<keyword evidence="3" id="KW-1185">Reference proteome</keyword>
<dbReference type="AlphaFoldDB" id="A0A091G269"/>
<dbReference type="EMBL" id="KL447623">
    <property type="protein sequence ID" value="KFO75356.1"/>
    <property type="molecule type" value="Genomic_DNA"/>
</dbReference>
<sequence length="43" mass="5221">EYLEFLKNPEFGGLYINWYYGNKTVLILYCLVLLCYNHIFVLQ</sequence>
<evidence type="ECO:0000313" key="3">
    <source>
        <dbReference type="Proteomes" id="UP000053760"/>
    </source>
</evidence>
<feature type="non-terminal residue" evidence="2">
    <location>
        <position position="1"/>
    </location>
</feature>
<keyword evidence="1" id="KW-0472">Membrane</keyword>
<accession>A0A091G269</accession>
<feature type="non-terminal residue" evidence="2">
    <location>
        <position position="43"/>
    </location>
</feature>